<evidence type="ECO:0000313" key="2">
    <source>
        <dbReference type="EMBL" id="MFC1409307.1"/>
    </source>
</evidence>
<accession>A0ABV6V6F2</accession>
<proteinExistence type="predicted"/>
<feature type="chain" id="PRO_5045032974" description="Secreted protein" evidence="1">
    <location>
        <begin position="30"/>
        <end position="143"/>
    </location>
</feature>
<keyword evidence="1" id="KW-0732">Signal</keyword>
<gene>
    <name evidence="3" type="ORF">ACEZDB_22000</name>
    <name evidence="2" type="ORF">ACEZDG_08435</name>
</gene>
<evidence type="ECO:0008006" key="6">
    <source>
        <dbReference type="Google" id="ProtNLM"/>
    </source>
</evidence>
<protein>
    <recommendedName>
        <fullName evidence="6">Secreted protein</fullName>
    </recommendedName>
</protein>
<feature type="signal peptide" evidence="1">
    <location>
        <begin position="1"/>
        <end position="29"/>
    </location>
</feature>
<dbReference type="RefSeq" id="WP_380504757.1">
    <property type="nucleotide sequence ID" value="NZ_JBHEZX010000003.1"/>
</dbReference>
<evidence type="ECO:0000313" key="4">
    <source>
        <dbReference type="Proteomes" id="UP001592530"/>
    </source>
</evidence>
<keyword evidence="5" id="KW-1185">Reference proteome</keyword>
<evidence type="ECO:0000313" key="3">
    <source>
        <dbReference type="EMBL" id="MFC1433322.1"/>
    </source>
</evidence>
<dbReference type="EMBL" id="JBHEZX010000003">
    <property type="protein sequence ID" value="MFC1409307.1"/>
    <property type="molecule type" value="Genomic_DNA"/>
</dbReference>
<dbReference type="Proteomes" id="UP001592530">
    <property type="component" value="Unassembled WGS sequence"/>
</dbReference>
<sequence>MIRNKLARVALLALAVPVVSLATSLPASAASSATITPFSSGGGCSTNSADGNKAEGCISASGSLVKGDAYVITAGDCVSTTLTLWDLTANTSHTVNGNCALGHHGVISITGVKGHKYATYFYINYRETATWLNSWSPTLTFSN</sequence>
<evidence type="ECO:0000313" key="5">
    <source>
        <dbReference type="Proteomes" id="UP001592582"/>
    </source>
</evidence>
<evidence type="ECO:0000256" key="1">
    <source>
        <dbReference type="SAM" id="SignalP"/>
    </source>
</evidence>
<organism evidence="2 5">
    <name type="scientific">Streptacidiphilus alkalitolerans</name>
    <dbReference type="NCBI Taxonomy" id="3342712"/>
    <lineage>
        <taxon>Bacteria</taxon>
        <taxon>Bacillati</taxon>
        <taxon>Actinomycetota</taxon>
        <taxon>Actinomycetes</taxon>
        <taxon>Kitasatosporales</taxon>
        <taxon>Streptomycetaceae</taxon>
        <taxon>Streptacidiphilus</taxon>
    </lineage>
</organism>
<name>A0ABV6V6F2_9ACTN</name>
<reference evidence="4 5" key="1">
    <citation type="submission" date="2024-09" db="EMBL/GenBank/DDBJ databases">
        <authorList>
            <person name="Lee S.D."/>
        </authorList>
    </citation>
    <scope>NUCLEOTIDE SEQUENCE [LARGE SCALE GENOMIC DNA]</scope>
    <source>
        <strain evidence="2 5">N1-1</strain>
        <strain evidence="3 4">N1-3</strain>
    </source>
</reference>
<dbReference type="Proteomes" id="UP001592582">
    <property type="component" value="Unassembled WGS sequence"/>
</dbReference>
<comment type="caution">
    <text evidence="2">The sequence shown here is derived from an EMBL/GenBank/DDBJ whole genome shotgun (WGS) entry which is preliminary data.</text>
</comment>
<dbReference type="EMBL" id="JBHEZY010000009">
    <property type="protein sequence ID" value="MFC1433322.1"/>
    <property type="molecule type" value="Genomic_DNA"/>
</dbReference>